<dbReference type="InterPro" id="IPR050834">
    <property type="entry name" value="Glycosyltransf_2"/>
</dbReference>
<dbReference type="PANTHER" id="PTHR43685">
    <property type="entry name" value="GLYCOSYLTRANSFERASE"/>
    <property type="match status" value="1"/>
</dbReference>
<feature type="domain" description="Glycosyltransferase 2-like" evidence="4">
    <location>
        <begin position="6"/>
        <end position="166"/>
    </location>
</feature>
<accession>A0A7X2NKY9</accession>
<name>A0A7X2NKY9_9CLOT</name>
<protein>
    <submittedName>
        <fullName evidence="5">Glycosyltransferase</fullName>
    </submittedName>
</protein>
<keyword evidence="6" id="KW-1185">Reference proteome</keyword>
<dbReference type="RefSeq" id="WP_154472250.1">
    <property type="nucleotide sequence ID" value="NZ_VUMD01000007.1"/>
</dbReference>
<evidence type="ECO:0000256" key="1">
    <source>
        <dbReference type="ARBA" id="ARBA00006739"/>
    </source>
</evidence>
<dbReference type="Gene3D" id="3.90.550.10">
    <property type="entry name" value="Spore Coat Polysaccharide Biosynthesis Protein SpsA, Chain A"/>
    <property type="match status" value="1"/>
</dbReference>
<dbReference type="SUPFAM" id="SSF53448">
    <property type="entry name" value="Nucleotide-diphospho-sugar transferases"/>
    <property type="match status" value="1"/>
</dbReference>
<comment type="caution">
    <text evidence="5">The sequence shown here is derived from an EMBL/GenBank/DDBJ whole genome shotgun (WGS) entry which is preliminary data.</text>
</comment>
<dbReference type="GO" id="GO:0016757">
    <property type="term" value="F:glycosyltransferase activity"/>
    <property type="evidence" value="ECO:0007669"/>
    <property type="project" value="UniProtKB-KW"/>
</dbReference>
<dbReference type="PANTHER" id="PTHR43685:SF5">
    <property type="entry name" value="GLYCOSYLTRANSFERASE EPSE-RELATED"/>
    <property type="match status" value="1"/>
</dbReference>
<evidence type="ECO:0000313" key="5">
    <source>
        <dbReference type="EMBL" id="MSS36811.1"/>
    </source>
</evidence>
<keyword evidence="3 5" id="KW-0808">Transferase</keyword>
<dbReference type="InterPro" id="IPR001173">
    <property type="entry name" value="Glyco_trans_2-like"/>
</dbReference>
<dbReference type="Pfam" id="PF00535">
    <property type="entry name" value="Glycos_transf_2"/>
    <property type="match status" value="1"/>
</dbReference>
<dbReference type="AlphaFoldDB" id="A0A7X2NKY9"/>
<dbReference type="Proteomes" id="UP000429958">
    <property type="component" value="Unassembled WGS sequence"/>
</dbReference>
<sequence>MYPNYSVLMSVYDKENPHYLKTAIESMLMQTIPTNDFVLVCDGPLTPELDSVIDDLTSKHENLFQIIRLKTNSGAGNALSIGLITCKNTLVARMDSDDISLPTRCELQLNAFSENPDLALCSGLIAEFENTPDQIQSIRHVPLTHETILKFAKKRNPMNHMAVMYRKDAVMNAGNYMEISLAEDYYLWIRMLQKGFSAMNINKILVFARIGNGMYMRRGGLNYAKKIFYFQFKIWQLGFISFGRLLTNCLIRFCIIMAPASLRKYIYTKQLHHK</sequence>
<keyword evidence="2" id="KW-0328">Glycosyltransferase</keyword>
<dbReference type="EMBL" id="VUMD01000007">
    <property type="protein sequence ID" value="MSS36811.1"/>
    <property type="molecule type" value="Genomic_DNA"/>
</dbReference>
<reference evidence="5 6" key="1">
    <citation type="submission" date="2019-08" db="EMBL/GenBank/DDBJ databases">
        <title>In-depth cultivation of the pig gut microbiome towards novel bacterial diversity and tailored functional studies.</title>
        <authorList>
            <person name="Wylensek D."/>
            <person name="Hitch T.C.A."/>
            <person name="Clavel T."/>
        </authorList>
    </citation>
    <scope>NUCLEOTIDE SEQUENCE [LARGE SCALE GENOMIC DNA]</scope>
    <source>
        <strain evidence="5 6">WCA-389-WT-23D1</strain>
    </source>
</reference>
<evidence type="ECO:0000256" key="3">
    <source>
        <dbReference type="ARBA" id="ARBA00022679"/>
    </source>
</evidence>
<organism evidence="5 6">
    <name type="scientific">Clostridium porci</name>
    <dbReference type="NCBI Taxonomy" id="2605778"/>
    <lineage>
        <taxon>Bacteria</taxon>
        <taxon>Bacillati</taxon>
        <taxon>Bacillota</taxon>
        <taxon>Clostridia</taxon>
        <taxon>Eubacteriales</taxon>
        <taxon>Clostridiaceae</taxon>
        <taxon>Clostridium</taxon>
    </lineage>
</organism>
<evidence type="ECO:0000256" key="2">
    <source>
        <dbReference type="ARBA" id="ARBA00022676"/>
    </source>
</evidence>
<evidence type="ECO:0000259" key="4">
    <source>
        <dbReference type="Pfam" id="PF00535"/>
    </source>
</evidence>
<gene>
    <name evidence="5" type="ORF">FYJ39_09555</name>
</gene>
<proteinExistence type="inferred from homology"/>
<comment type="similarity">
    <text evidence="1">Belongs to the glycosyltransferase 2 family.</text>
</comment>
<dbReference type="InterPro" id="IPR029044">
    <property type="entry name" value="Nucleotide-diphossugar_trans"/>
</dbReference>
<evidence type="ECO:0000313" key="6">
    <source>
        <dbReference type="Proteomes" id="UP000429958"/>
    </source>
</evidence>